<dbReference type="GO" id="GO:0005634">
    <property type="term" value="C:nucleus"/>
    <property type="evidence" value="ECO:0007669"/>
    <property type="project" value="UniProtKB-SubCell"/>
</dbReference>
<dbReference type="InterPro" id="IPR006564">
    <property type="entry name" value="Znf_PMZ"/>
</dbReference>
<evidence type="ECO:0000256" key="1">
    <source>
        <dbReference type="ARBA" id="ARBA00005889"/>
    </source>
</evidence>
<evidence type="ECO:0000256" key="2">
    <source>
        <dbReference type="ARBA" id="ARBA00022723"/>
    </source>
</evidence>
<evidence type="ECO:0000259" key="8">
    <source>
        <dbReference type="PROSITE" id="PS50966"/>
    </source>
</evidence>
<feature type="region of interest" description="Disordered" evidence="7">
    <location>
        <begin position="1"/>
        <end position="63"/>
    </location>
</feature>
<proteinExistence type="inferred from homology"/>
<keyword evidence="4 6" id="KW-0862">Zinc</keyword>
<comment type="subcellular location">
    <subcellularLocation>
        <location evidence="6">Nucleus</location>
    </subcellularLocation>
</comment>
<dbReference type="Proteomes" id="UP000811609">
    <property type="component" value="Chromosome 9"/>
</dbReference>
<protein>
    <recommendedName>
        <fullName evidence="6">Protein FAR1-RELATED SEQUENCE</fullName>
    </recommendedName>
</protein>
<organism evidence="9 10">
    <name type="scientific">Carya illinoinensis</name>
    <name type="common">Pecan</name>
    <dbReference type="NCBI Taxonomy" id="32201"/>
    <lineage>
        <taxon>Eukaryota</taxon>
        <taxon>Viridiplantae</taxon>
        <taxon>Streptophyta</taxon>
        <taxon>Embryophyta</taxon>
        <taxon>Tracheophyta</taxon>
        <taxon>Spermatophyta</taxon>
        <taxon>Magnoliopsida</taxon>
        <taxon>eudicotyledons</taxon>
        <taxon>Gunneridae</taxon>
        <taxon>Pentapetalae</taxon>
        <taxon>rosids</taxon>
        <taxon>fabids</taxon>
        <taxon>Fagales</taxon>
        <taxon>Juglandaceae</taxon>
        <taxon>Carya</taxon>
    </lineage>
</organism>
<keyword evidence="10" id="KW-1185">Reference proteome</keyword>
<evidence type="ECO:0000313" key="9">
    <source>
        <dbReference type="EMBL" id="KAG6642748.1"/>
    </source>
</evidence>
<feature type="domain" description="SWIM-type" evidence="8">
    <location>
        <begin position="463"/>
        <end position="501"/>
    </location>
</feature>
<gene>
    <name evidence="9" type="ORF">CIPAW_09G162400</name>
</gene>
<dbReference type="GO" id="GO:0006355">
    <property type="term" value="P:regulation of DNA-templated transcription"/>
    <property type="evidence" value="ECO:0007669"/>
    <property type="project" value="UniProtKB-UniRule"/>
</dbReference>
<evidence type="ECO:0000256" key="7">
    <source>
        <dbReference type="SAM" id="MobiDB-lite"/>
    </source>
</evidence>
<dbReference type="Pfam" id="PF04434">
    <property type="entry name" value="SWIM"/>
    <property type="match status" value="1"/>
</dbReference>
<dbReference type="InterPro" id="IPR007527">
    <property type="entry name" value="Znf_SWIM"/>
</dbReference>
<evidence type="ECO:0000256" key="4">
    <source>
        <dbReference type="ARBA" id="ARBA00022833"/>
    </source>
</evidence>
<dbReference type="SMART" id="SM00575">
    <property type="entry name" value="ZnF_PMZ"/>
    <property type="match status" value="1"/>
</dbReference>
<accession>A0A8T1PKZ3</accession>
<keyword evidence="6" id="KW-0539">Nucleus</keyword>
<reference evidence="9" key="1">
    <citation type="submission" date="2020-12" db="EMBL/GenBank/DDBJ databases">
        <title>WGS assembly of Carya illinoinensis cv. Pawnee.</title>
        <authorList>
            <person name="Platts A."/>
            <person name="Shu S."/>
            <person name="Wright S."/>
            <person name="Barry K."/>
            <person name="Edger P."/>
            <person name="Pires J.C."/>
            <person name="Schmutz J."/>
        </authorList>
    </citation>
    <scope>NUCLEOTIDE SEQUENCE</scope>
    <source>
        <tissue evidence="9">Leaf</tissue>
    </source>
</reference>
<dbReference type="AlphaFoldDB" id="A0A8T1PKZ3"/>
<evidence type="ECO:0000256" key="6">
    <source>
        <dbReference type="RuleBase" id="RU367018"/>
    </source>
</evidence>
<keyword evidence="3 5" id="KW-0863">Zinc-finger</keyword>
<evidence type="ECO:0000256" key="5">
    <source>
        <dbReference type="PROSITE-ProRule" id="PRU00325"/>
    </source>
</evidence>
<sequence>MKPPTPINISSSTTSRVVGSEHNRLDGGETEVPCGSPRVEANTYEIRPNPTETDDGSVGTSLNVQVDDDDDMIEEPKLGMEFNSIENLMSYYKEYGKKCGFGVMTKWTERGEDDEVRYVTFACARGGKSRNRTLNVANPRPTGKTEYGVLRLTTVHNIYNHDLSPKKSRFFRFNREVSDAVKMVLDTNDLARIRTNKSYGSLVVGAGRFENLPFLEKDCRNYIDKTRHLRLSAGGVGAVLKYLLRMQFKNHGFFYMMDIDDNGSLWYLDDVVTFDTTYLTNQYGKPFAPFVAYLIFSEDTETFVWLFETWLIERSKIIVFPKTRHRFCLWHILKKVPEKLGAYGSYKTGMKNSLMKCVFDSQSVDEFEKSYTLSVNIGTNLKEFIENENLVDFQSFNVTIPCISRSPIEKRFQELYTNAKFKEVQQQVNSIIDLNPKLYKSDGALKTYLIEEEIFLEEFTKLVTHFVDFSEDNAVARCSCGLFEMRGIMCRRILAVFRCNDMKFLPEMYILDRWRKDIRRRYTLIDSSYDAGEQCADSNRYLSLLNICYQMITYSSDSREHTEDVRNKLYAMIELYRANQEHPSMTQIDSNVDSTTKDTIVGASGKVHSPRVVRGKGRPPSLRRASRIEINMRRAKAKMKKAPAKE</sequence>
<dbReference type="PANTHER" id="PTHR31669">
    <property type="entry name" value="PROTEIN FAR1-RELATED SEQUENCE 10-RELATED"/>
    <property type="match status" value="1"/>
</dbReference>
<dbReference type="InterPro" id="IPR031052">
    <property type="entry name" value="FHY3/FAR1"/>
</dbReference>
<comment type="caution">
    <text evidence="9">The sequence shown here is derived from an EMBL/GenBank/DDBJ whole genome shotgun (WGS) entry which is preliminary data.</text>
</comment>
<dbReference type="EMBL" id="CM031817">
    <property type="protein sequence ID" value="KAG6642748.1"/>
    <property type="molecule type" value="Genomic_DNA"/>
</dbReference>
<comment type="similarity">
    <text evidence="1 6">Belongs to the FHY3/FAR1 family.</text>
</comment>
<dbReference type="PROSITE" id="PS50966">
    <property type="entry name" value="ZF_SWIM"/>
    <property type="match status" value="1"/>
</dbReference>
<name>A0A8T1PKZ3_CARIL</name>
<evidence type="ECO:0000313" key="10">
    <source>
        <dbReference type="Proteomes" id="UP000811609"/>
    </source>
</evidence>
<keyword evidence="2 6" id="KW-0479">Metal-binding</keyword>
<dbReference type="GO" id="GO:0008270">
    <property type="term" value="F:zinc ion binding"/>
    <property type="evidence" value="ECO:0007669"/>
    <property type="project" value="UniProtKB-UniRule"/>
</dbReference>
<evidence type="ECO:0000256" key="3">
    <source>
        <dbReference type="ARBA" id="ARBA00022771"/>
    </source>
</evidence>
<dbReference type="PANTHER" id="PTHR31669:SF283">
    <property type="entry name" value="PROTEIN FAR1-RELATED SEQUENCE"/>
    <property type="match status" value="1"/>
</dbReference>
<comment type="function">
    <text evidence="6">Putative transcription activator involved in regulating light control of development.</text>
</comment>